<dbReference type="GO" id="GO:0005743">
    <property type="term" value="C:mitochondrial inner membrane"/>
    <property type="evidence" value="ECO:0007669"/>
    <property type="project" value="TreeGrafter"/>
</dbReference>
<dbReference type="PANTHER" id="PTHR43173">
    <property type="entry name" value="ABC1 FAMILY PROTEIN"/>
    <property type="match status" value="1"/>
</dbReference>
<dbReference type="CDD" id="cd13969">
    <property type="entry name" value="ADCK1-like"/>
    <property type="match status" value="1"/>
</dbReference>
<evidence type="ECO:0000256" key="1">
    <source>
        <dbReference type="ARBA" id="ARBA00009670"/>
    </source>
</evidence>
<dbReference type="OrthoDB" id="427480at2759"/>
<evidence type="ECO:0000313" key="3">
    <source>
        <dbReference type="EMBL" id="CAI5450144.1"/>
    </source>
</evidence>
<gene>
    <name evidence="3" type="ORF">CAMP_LOCUS12781</name>
</gene>
<dbReference type="Gene3D" id="1.10.510.10">
    <property type="entry name" value="Transferase(Phosphotransferase) domain 1"/>
    <property type="match status" value="1"/>
</dbReference>
<dbReference type="InterPro" id="IPR051130">
    <property type="entry name" value="Mito_struct-func_regulator"/>
</dbReference>
<dbReference type="GO" id="GO:0055088">
    <property type="term" value="P:lipid homeostasis"/>
    <property type="evidence" value="ECO:0007669"/>
    <property type="project" value="TreeGrafter"/>
</dbReference>
<dbReference type="EMBL" id="CANHGI010000005">
    <property type="protein sequence ID" value="CAI5450144.1"/>
    <property type="molecule type" value="Genomic_DNA"/>
</dbReference>
<dbReference type="InterPro" id="IPR000719">
    <property type="entry name" value="Prot_kinase_dom"/>
</dbReference>
<evidence type="ECO:0000313" key="4">
    <source>
        <dbReference type="Proteomes" id="UP001152747"/>
    </source>
</evidence>
<organism evidence="3 4">
    <name type="scientific">Caenorhabditis angaria</name>
    <dbReference type="NCBI Taxonomy" id="860376"/>
    <lineage>
        <taxon>Eukaryota</taxon>
        <taxon>Metazoa</taxon>
        <taxon>Ecdysozoa</taxon>
        <taxon>Nematoda</taxon>
        <taxon>Chromadorea</taxon>
        <taxon>Rhabditida</taxon>
        <taxon>Rhabditina</taxon>
        <taxon>Rhabditomorpha</taxon>
        <taxon>Rhabditoidea</taxon>
        <taxon>Rhabditidae</taxon>
        <taxon>Peloderinae</taxon>
        <taxon>Caenorhabditis</taxon>
    </lineage>
</organism>
<sequence length="400" mass="45557">MILRPLRKVLTVGAAAGIGYTAYSADSLEDVKHLGVFRFGRAALTVGKIVVDYKMSLSGIPEPSEKFDEEIRKCHQRSADYLLDLACTNGGVFIKVGQHIAAMEYLIPPEYTDTLQVLMARAPQAPQKDVQFVIENEFGRPIHEIFADFSEKPVGAASLAQVHIAHLKNSGEKVAVKVQHKRVYQNSKTDMNTMQFLANFADAVFPEFKLMWLVDEVKRNLPKELDFEHEAKNADEARKRFKHLDFLKIPEIRYDFTTKRVLTMEYCEGCHVDNLEYLKKHSISPRDVCKKIGKTISEMIFLQGFLHSDPHPGNILINPKKNGYEIVLLDHGLYLNINDHIRKMYSDLWMAILKPDMQEIRKVANQMGVGELYGLFACIVTRRSWKSVTSGIDNSKNGRR</sequence>
<evidence type="ECO:0000259" key="2">
    <source>
        <dbReference type="PROSITE" id="PS50011"/>
    </source>
</evidence>
<dbReference type="InterPro" id="IPR004147">
    <property type="entry name" value="ABC1_dom"/>
</dbReference>
<keyword evidence="4" id="KW-1185">Reference proteome</keyword>
<dbReference type="SUPFAM" id="SSF56112">
    <property type="entry name" value="Protein kinase-like (PK-like)"/>
    <property type="match status" value="1"/>
</dbReference>
<dbReference type="GO" id="GO:0007005">
    <property type="term" value="P:mitochondrion organization"/>
    <property type="evidence" value="ECO:0007669"/>
    <property type="project" value="TreeGrafter"/>
</dbReference>
<accession>A0A9P1N516</accession>
<reference evidence="3" key="1">
    <citation type="submission" date="2022-11" db="EMBL/GenBank/DDBJ databases">
        <authorList>
            <person name="Kikuchi T."/>
        </authorList>
    </citation>
    <scope>NUCLEOTIDE SEQUENCE</scope>
    <source>
        <strain evidence="3">PS1010</strain>
    </source>
</reference>
<dbReference type="Pfam" id="PF03109">
    <property type="entry name" value="ABC1"/>
    <property type="match status" value="1"/>
</dbReference>
<dbReference type="InterPro" id="IPR045307">
    <property type="entry name" value="ADCK1_dom"/>
</dbReference>
<comment type="caution">
    <text evidence="3">The sequence shown here is derived from an EMBL/GenBank/DDBJ whole genome shotgun (WGS) entry which is preliminary data.</text>
</comment>
<proteinExistence type="inferred from homology"/>
<dbReference type="PROSITE" id="PS50011">
    <property type="entry name" value="PROTEIN_KINASE_DOM"/>
    <property type="match status" value="1"/>
</dbReference>
<dbReference type="InterPro" id="IPR011009">
    <property type="entry name" value="Kinase-like_dom_sf"/>
</dbReference>
<name>A0A9P1N516_9PELO</name>
<dbReference type="AlphaFoldDB" id="A0A9P1N516"/>
<protein>
    <recommendedName>
        <fullName evidence="2">Protein kinase domain-containing protein</fullName>
    </recommendedName>
</protein>
<dbReference type="GO" id="GO:0005524">
    <property type="term" value="F:ATP binding"/>
    <property type="evidence" value="ECO:0007669"/>
    <property type="project" value="InterPro"/>
</dbReference>
<dbReference type="GO" id="GO:0004672">
    <property type="term" value="F:protein kinase activity"/>
    <property type="evidence" value="ECO:0007669"/>
    <property type="project" value="InterPro"/>
</dbReference>
<dbReference type="Proteomes" id="UP001152747">
    <property type="component" value="Unassembled WGS sequence"/>
</dbReference>
<comment type="similarity">
    <text evidence="1">Belongs to the protein kinase superfamily. ADCK protein kinase family.</text>
</comment>
<feature type="domain" description="Protein kinase" evidence="2">
    <location>
        <begin position="148"/>
        <end position="400"/>
    </location>
</feature>
<dbReference type="PANTHER" id="PTHR43173:SF19">
    <property type="entry name" value="AARF DOMAIN-CONTAINING PROTEIN KINASE 1"/>
    <property type="match status" value="1"/>
</dbReference>